<evidence type="ECO:0000256" key="3">
    <source>
        <dbReference type="ARBA" id="ARBA00022630"/>
    </source>
</evidence>
<protein>
    <recommendedName>
        <fullName evidence="2">NADH:ubiquinone reductase (non-electrogenic)</fullName>
        <ecNumber evidence="2">1.6.5.9</ecNumber>
    </recommendedName>
</protein>
<evidence type="ECO:0000259" key="9">
    <source>
        <dbReference type="Pfam" id="PF22366"/>
    </source>
</evidence>
<evidence type="ECO:0000256" key="2">
    <source>
        <dbReference type="ARBA" id="ARBA00012637"/>
    </source>
</evidence>
<keyword evidence="8" id="KW-0812">Transmembrane</keyword>
<accession>A0A3B0UWZ7</accession>
<dbReference type="InterPro" id="IPR054585">
    <property type="entry name" value="NDH2-like_C"/>
</dbReference>
<dbReference type="Pfam" id="PF22366">
    <property type="entry name" value="NDH2_C"/>
    <property type="match status" value="1"/>
</dbReference>
<dbReference type="InterPro" id="IPR045024">
    <property type="entry name" value="NDH-2"/>
</dbReference>
<name>A0A3B0UWZ7_9ZZZZ</name>
<keyword evidence="5 10" id="KW-0560">Oxidoreductase</keyword>
<dbReference type="Gene3D" id="3.50.50.100">
    <property type="match status" value="1"/>
</dbReference>
<dbReference type="GO" id="GO:0050136">
    <property type="term" value="F:NADH dehydrogenase (quinone) (non-electrogenic) activity"/>
    <property type="evidence" value="ECO:0007669"/>
    <property type="project" value="UniProtKB-EC"/>
</dbReference>
<comment type="similarity">
    <text evidence="1">Belongs to the NADH dehydrogenase family.</text>
</comment>
<organism evidence="10">
    <name type="scientific">hydrothermal vent metagenome</name>
    <dbReference type="NCBI Taxonomy" id="652676"/>
    <lineage>
        <taxon>unclassified sequences</taxon>
        <taxon>metagenomes</taxon>
        <taxon>ecological metagenomes</taxon>
    </lineage>
</organism>
<dbReference type="AlphaFoldDB" id="A0A3B0UWZ7"/>
<keyword evidence="8" id="KW-1133">Transmembrane helix</keyword>
<proteinExistence type="inferred from homology"/>
<evidence type="ECO:0000256" key="6">
    <source>
        <dbReference type="ARBA" id="ARBA00023027"/>
    </source>
</evidence>
<evidence type="ECO:0000256" key="4">
    <source>
        <dbReference type="ARBA" id="ARBA00022827"/>
    </source>
</evidence>
<evidence type="ECO:0000313" key="10">
    <source>
        <dbReference type="EMBL" id="VAW29917.1"/>
    </source>
</evidence>
<sequence>GKEKRPFHYHDRGSMATIGRRRAVAWLYNKVPLKGYLAWLAWLALHLLTLLGFRNRLNVFVSWVWNYFTYDRSVRIIVEQAEGESEKRE</sequence>
<feature type="non-terminal residue" evidence="10">
    <location>
        <position position="1"/>
    </location>
</feature>
<keyword evidence="8" id="KW-0472">Membrane</keyword>
<evidence type="ECO:0000256" key="8">
    <source>
        <dbReference type="SAM" id="Phobius"/>
    </source>
</evidence>
<keyword evidence="4" id="KW-0274">FAD</keyword>
<keyword evidence="6" id="KW-0520">NAD</keyword>
<dbReference type="EC" id="1.6.5.9" evidence="2"/>
<gene>
    <name evidence="10" type="ORF">MNBD_CHLOROFLEXI01-4042</name>
</gene>
<reference evidence="10" key="1">
    <citation type="submission" date="2018-06" db="EMBL/GenBank/DDBJ databases">
        <authorList>
            <person name="Zhirakovskaya E."/>
        </authorList>
    </citation>
    <scope>NUCLEOTIDE SEQUENCE</scope>
</reference>
<evidence type="ECO:0000256" key="7">
    <source>
        <dbReference type="ARBA" id="ARBA00047599"/>
    </source>
</evidence>
<comment type="catalytic activity">
    <reaction evidence="7">
        <text>a quinone + NADH + H(+) = a quinol + NAD(+)</text>
        <dbReference type="Rhea" id="RHEA:46160"/>
        <dbReference type="ChEBI" id="CHEBI:15378"/>
        <dbReference type="ChEBI" id="CHEBI:24646"/>
        <dbReference type="ChEBI" id="CHEBI:57540"/>
        <dbReference type="ChEBI" id="CHEBI:57945"/>
        <dbReference type="ChEBI" id="CHEBI:132124"/>
        <dbReference type="EC" id="1.6.5.9"/>
    </reaction>
</comment>
<dbReference type="EMBL" id="UOEU01000014">
    <property type="protein sequence ID" value="VAW29917.1"/>
    <property type="molecule type" value="Genomic_DNA"/>
</dbReference>
<feature type="domain" description="External alternative NADH-ubiquinone oxidoreductase-like C-terminal" evidence="9">
    <location>
        <begin position="12"/>
        <end position="68"/>
    </location>
</feature>
<dbReference type="PANTHER" id="PTHR43706">
    <property type="entry name" value="NADH DEHYDROGENASE"/>
    <property type="match status" value="1"/>
</dbReference>
<dbReference type="PANTHER" id="PTHR43706:SF47">
    <property type="entry name" value="EXTERNAL NADH-UBIQUINONE OXIDOREDUCTASE 1, MITOCHONDRIAL-RELATED"/>
    <property type="match status" value="1"/>
</dbReference>
<keyword evidence="3" id="KW-0285">Flavoprotein</keyword>
<evidence type="ECO:0000256" key="1">
    <source>
        <dbReference type="ARBA" id="ARBA00005272"/>
    </source>
</evidence>
<evidence type="ECO:0000256" key="5">
    <source>
        <dbReference type="ARBA" id="ARBA00023002"/>
    </source>
</evidence>
<feature type="transmembrane region" description="Helical" evidence="8">
    <location>
        <begin position="36"/>
        <end position="53"/>
    </location>
</feature>